<feature type="region of interest" description="Disordered" evidence="1">
    <location>
        <begin position="1"/>
        <end position="21"/>
    </location>
</feature>
<organism evidence="3 4">
    <name type="scientific">Halorhabdus utahensis (strain DSM 12940 / JCM 11049 / AX-2)</name>
    <dbReference type="NCBI Taxonomy" id="519442"/>
    <lineage>
        <taxon>Archaea</taxon>
        <taxon>Methanobacteriati</taxon>
        <taxon>Methanobacteriota</taxon>
        <taxon>Stenosarchaea group</taxon>
        <taxon>Halobacteria</taxon>
        <taxon>Halobacteriales</taxon>
        <taxon>Haloarculaceae</taxon>
        <taxon>Halorhabdus</taxon>
    </lineage>
</organism>
<reference evidence="3 4" key="1">
    <citation type="journal article" date="2009" name="Stand. Genomic Sci.">
        <title>Complete genome sequence of Halorhabdus utahensis type strain (AX-2).</title>
        <authorList>
            <person name="Anderson I."/>
            <person name="Tindall B.J."/>
            <person name="Pomrenke H."/>
            <person name="Goker M."/>
            <person name="Lapidus A."/>
            <person name="Nolan M."/>
            <person name="Copeland A."/>
            <person name="Glavina Del Rio T."/>
            <person name="Chen F."/>
            <person name="Tice H."/>
            <person name="Cheng J.F."/>
            <person name="Lucas S."/>
            <person name="Chertkov O."/>
            <person name="Bruce D."/>
            <person name="Brettin T."/>
            <person name="Detter J.C."/>
            <person name="Han C."/>
            <person name="Goodwin L."/>
            <person name="Land M."/>
            <person name="Hauser L."/>
            <person name="Chang Y.J."/>
            <person name="Jeffries C.D."/>
            <person name="Pitluck S."/>
            <person name="Pati A."/>
            <person name="Mavromatis K."/>
            <person name="Ivanova N."/>
            <person name="Ovchinnikova G."/>
            <person name="Chen A."/>
            <person name="Palaniappan K."/>
            <person name="Chain P."/>
            <person name="Rohde M."/>
            <person name="Bristow J."/>
            <person name="Eisen J.A."/>
            <person name="Markowitz V."/>
            <person name="Hugenholtz P."/>
            <person name="Kyrpides N.C."/>
            <person name="Klenk H.P."/>
        </authorList>
    </citation>
    <scope>NUCLEOTIDE SEQUENCE [LARGE SCALE GENOMIC DNA]</scope>
    <source>
        <strain evidence="4">DSM 12940 / JCM 11049 / AX-2</strain>
    </source>
</reference>
<sequence>MSEQTNHTFSDSNSTEDTISRRSLLKAAPAAVVGTAGLATESEPAAAQFGGFGGIPELDFSSGTPSVDEAPQGVAEIVFNIHGLGAGSVSTSQAAQFAGTAESVGYDESVAAVTWSGFISGARNGGERFGAWLDEYTQANPETTIRVVGHSMGAVASMAALDTVEETNIDTIALIGGYLSPGAVCEGGQYYDAIRNSAGGVYNYHSQNDSIATIGSSGANCDGGLGIGGGFSLGDSSSSAGEDDSGWSLGDGSGWSFGDSSGWSLGDSSWDWGDGDSGWDWGDSDSSWDWGDSDSSWDWGDSDSSWDWGDDDSGWDWGDDDGSDSGDDDGSGDVGVSPDGTPANYYDVDVTDSVSSHVGYKSSEECVSQIVENFN</sequence>
<accession>C7NPP0</accession>
<dbReference type="InterPro" id="IPR006311">
    <property type="entry name" value="TAT_signal"/>
</dbReference>
<feature type="domain" description="Fungal lipase-type" evidence="2">
    <location>
        <begin position="116"/>
        <end position="168"/>
    </location>
</feature>
<protein>
    <recommendedName>
        <fullName evidence="2">Fungal lipase-type domain-containing protein</fullName>
    </recommendedName>
</protein>
<feature type="compositionally biased region" description="Acidic residues" evidence="1">
    <location>
        <begin position="308"/>
        <end position="331"/>
    </location>
</feature>
<dbReference type="eggNOG" id="arCOG07550">
    <property type="taxonomic scope" value="Archaea"/>
</dbReference>
<dbReference type="SUPFAM" id="SSF53474">
    <property type="entry name" value="alpha/beta-Hydrolases"/>
    <property type="match status" value="1"/>
</dbReference>
<dbReference type="InterPro" id="IPR002921">
    <property type="entry name" value="Fungal_lipase-type"/>
</dbReference>
<feature type="compositionally biased region" description="Polar residues" evidence="1">
    <location>
        <begin position="1"/>
        <end position="17"/>
    </location>
</feature>
<dbReference type="AlphaFoldDB" id="C7NPP0"/>
<dbReference type="Gene3D" id="3.40.50.1820">
    <property type="entry name" value="alpha/beta hydrolase"/>
    <property type="match status" value="1"/>
</dbReference>
<keyword evidence="4" id="KW-1185">Reference proteome</keyword>
<evidence type="ECO:0000256" key="1">
    <source>
        <dbReference type="SAM" id="MobiDB-lite"/>
    </source>
</evidence>
<dbReference type="Pfam" id="PF01764">
    <property type="entry name" value="Lipase_3"/>
    <property type="match status" value="1"/>
</dbReference>
<gene>
    <name evidence="3" type="ordered locus">Huta_2725</name>
</gene>
<dbReference type="EMBL" id="CP001687">
    <property type="protein sequence ID" value="ACV12886.1"/>
    <property type="molecule type" value="Genomic_DNA"/>
</dbReference>
<evidence type="ECO:0000259" key="2">
    <source>
        <dbReference type="Pfam" id="PF01764"/>
    </source>
</evidence>
<proteinExistence type="predicted"/>
<dbReference type="KEGG" id="hut:Huta_2725"/>
<dbReference type="InterPro" id="IPR019546">
    <property type="entry name" value="TAT_signal_bac_arc"/>
</dbReference>
<dbReference type="STRING" id="519442.Huta_2725"/>
<evidence type="ECO:0000313" key="4">
    <source>
        <dbReference type="Proteomes" id="UP000002071"/>
    </source>
</evidence>
<evidence type="ECO:0000313" key="3">
    <source>
        <dbReference type="EMBL" id="ACV12886.1"/>
    </source>
</evidence>
<feature type="region of interest" description="Disordered" evidence="1">
    <location>
        <begin position="274"/>
        <end position="347"/>
    </location>
</feature>
<dbReference type="HOGENOM" id="CLU_062564_0_0_2"/>
<feature type="compositionally biased region" description="Low complexity" evidence="1">
    <location>
        <begin position="274"/>
        <end position="307"/>
    </location>
</feature>
<dbReference type="GO" id="GO:0006629">
    <property type="term" value="P:lipid metabolic process"/>
    <property type="evidence" value="ECO:0007669"/>
    <property type="project" value="InterPro"/>
</dbReference>
<dbReference type="PROSITE" id="PS51318">
    <property type="entry name" value="TAT"/>
    <property type="match status" value="1"/>
</dbReference>
<dbReference type="NCBIfam" id="TIGR01409">
    <property type="entry name" value="TAT_signal_seq"/>
    <property type="match status" value="1"/>
</dbReference>
<dbReference type="CDD" id="cd00741">
    <property type="entry name" value="Lipase"/>
    <property type="match status" value="1"/>
</dbReference>
<dbReference type="Proteomes" id="UP000002071">
    <property type="component" value="Chromosome"/>
</dbReference>
<name>C7NPP0_HALUD</name>
<dbReference type="InterPro" id="IPR029058">
    <property type="entry name" value="AB_hydrolase_fold"/>
</dbReference>